<accession>A0ABU4MVJ4</accession>
<evidence type="ECO:0000256" key="1">
    <source>
        <dbReference type="SAM" id="Phobius"/>
    </source>
</evidence>
<gene>
    <name evidence="2" type="ORF">PV383_25890</name>
</gene>
<organism evidence="2 3">
    <name type="scientific">Streptomyces caniscabiei</name>
    <dbReference type="NCBI Taxonomy" id="2746961"/>
    <lineage>
        <taxon>Bacteria</taxon>
        <taxon>Bacillati</taxon>
        <taxon>Actinomycetota</taxon>
        <taxon>Actinomycetes</taxon>
        <taxon>Kitasatosporales</taxon>
        <taxon>Streptomycetaceae</taxon>
        <taxon>Streptomyces</taxon>
    </lineage>
</organism>
<evidence type="ECO:0000313" key="2">
    <source>
        <dbReference type="EMBL" id="MDX3040587.1"/>
    </source>
</evidence>
<evidence type="ECO:0000313" key="3">
    <source>
        <dbReference type="Proteomes" id="UP001282474"/>
    </source>
</evidence>
<proteinExistence type="predicted"/>
<feature type="transmembrane region" description="Helical" evidence="1">
    <location>
        <begin position="131"/>
        <end position="153"/>
    </location>
</feature>
<dbReference type="EMBL" id="JARAWJ010000021">
    <property type="protein sequence ID" value="MDX3040587.1"/>
    <property type="molecule type" value="Genomic_DNA"/>
</dbReference>
<keyword evidence="1" id="KW-0812">Transmembrane</keyword>
<sequence>MDIAADPREIALARQDAITGARNLVVDLPVEVQRRTFLLAMEYALGRRDGSHLDGRVTSSPHPLSSFKFSGGSASLRGKGLRLAEVSATDPEDHVWVRDQAISLLSEQDTEILHDAAMTLSQLPHDVKSRIGLAILVAYSYVGVCQAGAVLCMRHPSQHR</sequence>
<keyword evidence="1" id="KW-0472">Membrane</keyword>
<reference evidence="2 3" key="1">
    <citation type="journal article" date="2023" name="Microb. Genom.">
        <title>Mesoterricola silvestris gen. nov., sp. nov., Mesoterricola sediminis sp. nov., Geothrix oryzae sp. nov., Geothrix edaphica sp. nov., Geothrix rubra sp. nov., and Geothrix limicola sp. nov., six novel members of Acidobacteriota isolated from soils.</title>
        <authorList>
            <person name="Weisberg A.J."/>
            <person name="Pearce E."/>
            <person name="Kramer C.G."/>
            <person name="Chang J.H."/>
            <person name="Clarke C.R."/>
        </authorList>
    </citation>
    <scope>NUCLEOTIDE SEQUENCE [LARGE SCALE GENOMIC DNA]</scope>
    <source>
        <strain evidence="2 3">NE20-4-1</strain>
    </source>
</reference>
<keyword evidence="3" id="KW-1185">Reference proteome</keyword>
<protein>
    <submittedName>
        <fullName evidence="2">Uncharacterized protein</fullName>
    </submittedName>
</protein>
<comment type="caution">
    <text evidence="2">The sequence shown here is derived from an EMBL/GenBank/DDBJ whole genome shotgun (WGS) entry which is preliminary data.</text>
</comment>
<name>A0ABU4MVJ4_9ACTN</name>
<keyword evidence="1" id="KW-1133">Transmembrane helix</keyword>
<dbReference type="Proteomes" id="UP001282474">
    <property type="component" value="Unassembled WGS sequence"/>
</dbReference>